<keyword evidence="1" id="KW-1133">Transmembrane helix</keyword>
<dbReference type="PROSITE" id="PS50104">
    <property type="entry name" value="TIR"/>
    <property type="match status" value="1"/>
</dbReference>
<dbReference type="SUPFAM" id="SSF52200">
    <property type="entry name" value="Toll/Interleukin receptor TIR domain"/>
    <property type="match status" value="1"/>
</dbReference>
<keyword evidence="1" id="KW-0472">Membrane</keyword>
<dbReference type="InterPro" id="IPR035897">
    <property type="entry name" value="Toll_tir_struct_dom_sf"/>
</dbReference>
<proteinExistence type="predicted"/>
<evidence type="ECO:0000313" key="4">
    <source>
        <dbReference type="Proteomes" id="UP000530928"/>
    </source>
</evidence>
<keyword evidence="4" id="KW-1185">Reference proteome</keyword>
<dbReference type="InterPro" id="IPR015943">
    <property type="entry name" value="WD40/YVTN_repeat-like_dom_sf"/>
</dbReference>
<keyword evidence="1" id="KW-0812">Transmembrane</keyword>
<evidence type="ECO:0000313" key="3">
    <source>
        <dbReference type="EMBL" id="MBA2895679.1"/>
    </source>
</evidence>
<dbReference type="InterPro" id="IPR011047">
    <property type="entry name" value="Quinoprotein_ADH-like_sf"/>
</dbReference>
<dbReference type="InterPro" id="IPR000157">
    <property type="entry name" value="TIR_dom"/>
</dbReference>
<name>A0A7W0CR59_9ACTN</name>
<gene>
    <name evidence="3" type="ORF">HNR30_007065</name>
</gene>
<dbReference type="SUPFAM" id="SSF50998">
    <property type="entry name" value="Quinoprotein alcohol dehydrogenase-like"/>
    <property type="match status" value="1"/>
</dbReference>
<organism evidence="3 4">
    <name type="scientific">Nonomuraea soli</name>
    <dbReference type="NCBI Taxonomy" id="1032476"/>
    <lineage>
        <taxon>Bacteria</taxon>
        <taxon>Bacillati</taxon>
        <taxon>Actinomycetota</taxon>
        <taxon>Actinomycetes</taxon>
        <taxon>Streptosporangiales</taxon>
        <taxon>Streptosporangiaceae</taxon>
        <taxon>Nonomuraea</taxon>
    </lineage>
</organism>
<dbReference type="GO" id="GO:0007165">
    <property type="term" value="P:signal transduction"/>
    <property type="evidence" value="ECO:0007669"/>
    <property type="project" value="InterPro"/>
</dbReference>
<protein>
    <recommendedName>
        <fullName evidence="2">TIR domain-containing protein</fullName>
    </recommendedName>
</protein>
<feature type="transmembrane region" description="Helical" evidence="1">
    <location>
        <begin position="137"/>
        <end position="157"/>
    </location>
</feature>
<dbReference type="Pfam" id="PF13676">
    <property type="entry name" value="TIR_2"/>
    <property type="match status" value="1"/>
</dbReference>
<dbReference type="Gene3D" id="3.40.50.10140">
    <property type="entry name" value="Toll/interleukin-1 receptor homology (TIR) domain"/>
    <property type="match status" value="1"/>
</dbReference>
<comment type="caution">
    <text evidence="3">The sequence shown here is derived from an EMBL/GenBank/DDBJ whole genome shotgun (WGS) entry which is preliminary data.</text>
</comment>
<sequence>MQRLARRGRSGAMRIFRDEERLHAGAHLADEITNALDASRFLIVIVSPDSDRSPWVRMETERWLAGHPGSAVLKVLAPGTDPVAEERLAANLNGVRRLRLSDEVFLQAVAKLTGAVKGQAPEALVRAEERRQRRVRLLSAGVAVLLCASSTLAVQQWRESGERQRLRAAVEMAALYRAARDTAPGDAASLAVAAFQVADLPQTRQALFQEYLRTIGFSVVLDGEGRVLNGMAMSEDGSRVLGWWDSREVRLWTPEGGREVAVPPGANVTAVDLSLDGRVMAVATSAGEVIVSAADGGELSRMRVGAPVEAVDLSADGRSVAAVTLRDGTGYRLHHRGRVMEAETGATSVGSLRVSDDGYAVVIAGGQADIWDPSGGKVSTLREDKVTYVASSKAKAIAVCRTKGTKVIGIRLVQVSNGRPVEGETTVEGDCDKVALYQEGFGIIAFNGRFARLSLAEHPILAAQFTVPHEEDPRGIGPVHPPAPFAYFMDGEYGQLAYPVTGGVYLQDIRARTQSTHTGDVADGVFDPAGEEIVTTGDYLTRWRIATGEFLPGETVAADGGASFSPDGAWLVLPGESWIEVRRARTLEQVARLDLPYAPGPVAVVDGQVVHLCRSGSLSRLRLPDLAEAGREVELDPGGSCVMAVEGGRVAIQPEGSTDVELVDVDSGRRQRFSAGTEARALLLSGDRLLVMGIHGADLVLVLIETGTGKVRELGMWAGSDAIFGVAASAVGSTALVASSGHVLTVDLLRGRVTQSLDAGEAVPVLGTFAARGMGPVLAVRKDLKAVLVRDALGAGYSGSGITRVVSLDPAEWMRHLCAISGGWLSRAQTEALPDGANPPRCPPT</sequence>
<reference evidence="3 4" key="1">
    <citation type="submission" date="2020-07" db="EMBL/GenBank/DDBJ databases">
        <title>Genomic Encyclopedia of Type Strains, Phase IV (KMG-IV): sequencing the most valuable type-strain genomes for metagenomic binning, comparative biology and taxonomic classification.</title>
        <authorList>
            <person name="Goeker M."/>
        </authorList>
    </citation>
    <scope>NUCLEOTIDE SEQUENCE [LARGE SCALE GENOMIC DNA]</scope>
    <source>
        <strain evidence="3 4">DSM 45533</strain>
    </source>
</reference>
<evidence type="ECO:0000259" key="2">
    <source>
        <dbReference type="PROSITE" id="PS50104"/>
    </source>
</evidence>
<accession>A0A7W0CR59</accession>
<dbReference type="Proteomes" id="UP000530928">
    <property type="component" value="Unassembled WGS sequence"/>
</dbReference>
<feature type="domain" description="TIR" evidence="2">
    <location>
        <begin position="1"/>
        <end position="120"/>
    </location>
</feature>
<dbReference type="Gene3D" id="2.130.10.10">
    <property type="entry name" value="YVTN repeat-like/Quinoprotein amine dehydrogenase"/>
    <property type="match status" value="1"/>
</dbReference>
<dbReference type="AlphaFoldDB" id="A0A7W0CR59"/>
<evidence type="ECO:0000256" key="1">
    <source>
        <dbReference type="SAM" id="Phobius"/>
    </source>
</evidence>
<dbReference type="EMBL" id="JACDUR010000007">
    <property type="protein sequence ID" value="MBA2895679.1"/>
    <property type="molecule type" value="Genomic_DNA"/>
</dbReference>